<proteinExistence type="predicted"/>
<organism evidence="1">
    <name type="scientific">Paraburkholderia sprentiae WSM5005</name>
    <dbReference type="NCBI Taxonomy" id="754502"/>
    <lineage>
        <taxon>Bacteria</taxon>
        <taxon>Pseudomonadati</taxon>
        <taxon>Pseudomonadota</taxon>
        <taxon>Betaproteobacteria</taxon>
        <taxon>Burkholderiales</taxon>
        <taxon>Burkholderiaceae</taxon>
        <taxon>Paraburkholderia</taxon>
    </lineage>
</organism>
<dbReference type="AlphaFoldDB" id="A0A1I9YRI0"/>
<evidence type="ECO:0000313" key="1">
    <source>
        <dbReference type="EMBL" id="APA88815.1"/>
    </source>
</evidence>
<accession>A0A1I9YRI0</accession>
<name>A0A1I9YRI0_9BURK</name>
<gene>
    <name evidence="1" type="ORF">BJG93_26330</name>
</gene>
<protein>
    <submittedName>
        <fullName evidence="1">Uncharacterized protein</fullName>
    </submittedName>
</protein>
<dbReference type="EMBL" id="CP017562">
    <property type="protein sequence ID" value="APA88815.1"/>
    <property type="molecule type" value="Genomic_DNA"/>
</dbReference>
<dbReference type="STRING" id="754502.BJG93_26330"/>
<sequence>MRAGANRAAEQRFGLTVSKESGHYIFRLWPRRLFVGHRGMPPSPDGIAPCGEPARRMAAVSCGLSQPAVRARAQPHA</sequence>
<reference evidence="1" key="1">
    <citation type="submission" date="2016-09" db="EMBL/GenBank/DDBJ databases">
        <title>The Complete Genome of Burkholderia sprentiae wsm5005.</title>
        <authorList>
            <person name="De Meyer S."/>
            <person name="Wang P."/>
            <person name="Terpolilli J."/>
        </authorList>
    </citation>
    <scope>NUCLEOTIDE SEQUENCE [LARGE SCALE GENOMIC DNA]</scope>
    <source>
        <strain evidence="1">WSM5005</strain>
    </source>
</reference>